<feature type="region of interest" description="Disordered" evidence="3">
    <location>
        <begin position="184"/>
        <end position="209"/>
    </location>
</feature>
<dbReference type="Proteomes" id="UP001239994">
    <property type="component" value="Unassembled WGS sequence"/>
</dbReference>
<dbReference type="Gene3D" id="3.80.10.10">
    <property type="entry name" value="Ribonuclease Inhibitor"/>
    <property type="match status" value="1"/>
</dbReference>
<evidence type="ECO:0000259" key="4">
    <source>
        <dbReference type="SMART" id="SM00013"/>
    </source>
</evidence>
<evidence type="ECO:0000313" key="5">
    <source>
        <dbReference type="EMBL" id="KAK1803940.1"/>
    </source>
</evidence>
<dbReference type="SMART" id="SM00013">
    <property type="entry name" value="LRRNT"/>
    <property type="match status" value="1"/>
</dbReference>
<sequence>MAIWDSVRASTPTPSPPNCREEEEHGGVGTRIYECHCLSLAGMPRKGLETLPAQARGGGAPGPGSWTWLRDQPCRRLRLRRVLDKQRTRRDTSDEKQIRCSEDYRSRLTSECFQDLVCPERCRCEGTVVDCSNLRLTNLPTHLPEHTTDLLPAPAEAWGTLQASPGPSALRHAGSVPQISLALRPRSRGHVTSHSSPLQTRPLRSSITP</sequence>
<keyword evidence="1" id="KW-0433">Leucine-rich repeat</keyword>
<evidence type="ECO:0000256" key="3">
    <source>
        <dbReference type="SAM" id="MobiDB-lite"/>
    </source>
</evidence>
<dbReference type="InterPro" id="IPR032675">
    <property type="entry name" value="LRR_dom_sf"/>
</dbReference>
<accession>A0AAD9E1V5</accession>
<dbReference type="AlphaFoldDB" id="A0AAD9E1V5"/>
<reference evidence="5" key="1">
    <citation type="submission" date="2023-03" db="EMBL/GenBank/DDBJ databases">
        <title>Electrophorus voltai genome.</title>
        <authorList>
            <person name="Bian C."/>
        </authorList>
    </citation>
    <scope>NUCLEOTIDE SEQUENCE</scope>
    <source>
        <strain evidence="5">CB-2022</strain>
        <tissue evidence="5">Muscle</tissue>
    </source>
</reference>
<feature type="domain" description="LRRNT" evidence="4">
    <location>
        <begin position="117"/>
        <end position="149"/>
    </location>
</feature>
<evidence type="ECO:0000256" key="2">
    <source>
        <dbReference type="ARBA" id="ARBA00022729"/>
    </source>
</evidence>
<feature type="compositionally biased region" description="Polar residues" evidence="3">
    <location>
        <begin position="192"/>
        <end position="209"/>
    </location>
</feature>
<evidence type="ECO:0000256" key="1">
    <source>
        <dbReference type="ARBA" id="ARBA00022614"/>
    </source>
</evidence>
<comment type="caution">
    <text evidence="5">The sequence shown here is derived from an EMBL/GenBank/DDBJ whole genome shotgun (WGS) entry which is preliminary data.</text>
</comment>
<dbReference type="InterPro" id="IPR000372">
    <property type="entry name" value="LRRNT"/>
</dbReference>
<keyword evidence="6" id="KW-1185">Reference proteome</keyword>
<protein>
    <recommendedName>
        <fullName evidence="4">LRRNT domain-containing protein</fullName>
    </recommendedName>
</protein>
<evidence type="ECO:0000313" key="6">
    <source>
        <dbReference type="Proteomes" id="UP001239994"/>
    </source>
</evidence>
<proteinExistence type="predicted"/>
<keyword evidence="2" id="KW-0732">Signal</keyword>
<name>A0AAD9E1V5_9TELE</name>
<feature type="region of interest" description="Disordered" evidence="3">
    <location>
        <begin position="1"/>
        <end position="24"/>
    </location>
</feature>
<dbReference type="EMBL" id="JAROKS010000004">
    <property type="protein sequence ID" value="KAK1803940.1"/>
    <property type="molecule type" value="Genomic_DNA"/>
</dbReference>
<gene>
    <name evidence="5" type="ORF">P4O66_003879</name>
</gene>
<organism evidence="5 6">
    <name type="scientific">Electrophorus voltai</name>
    <dbReference type="NCBI Taxonomy" id="2609070"/>
    <lineage>
        <taxon>Eukaryota</taxon>
        <taxon>Metazoa</taxon>
        <taxon>Chordata</taxon>
        <taxon>Craniata</taxon>
        <taxon>Vertebrata</taxon>
        <taxon>Euteleostomi</taxon>
        <taxon>Actinopterygii</taxon>
        <taxon>Neopterygii</taxon>
        <taxon>Teleostei</taxon>
        <taxon>Ostariophysi</taxon>
        <taxon>Gymnotiformes</taxon>
        <taxon>Gymnotoidei</taxon>
        <taxon>Gymnotidae</taxon>
        <taxon>Electrophorus</taxon>
    </lineage>
</organism>